<accession>A0A2A9MFV6</accession>
<dbReference type="RefSeq" id="XP_029218261.1">
    <property type="nucleotide sequence ID" value="XM_029365777.1"/>
</dbReference>
<feature type="region of interest" description="Disordered" evidence="6">
    <location>
        <begin position="371"/>
        <end position="391"/>
    </location>
</feature>
<feature type="transmembrane region" description="Helical" evidence="7">
    <location>
        <begin position="1520"/>
        <end position="1539"/>
    </location>
</feature>
<feature type="transmembrane region" description="Helical" evidence="7">
    <location>
        <begin position="649"/>
        <end position="668"/>
    </location>
</feature>
<dbReference type="Proteomes" id="UP000224006">
    <property type="component" value="Unassembled WGS sequence"/>
</dbReference>
<evidence type="ECO:0000256" key="1">
    <source>
        <dbReference type="ARBA" id="ARBA00004477"/>
    </source>
</evidence>
<dbReference type="GO" id="GO:0005789">
    <property type="term" value="C:endoplasmic reticulum membrane"/>
    <property type="evidence" value="ECO:0007669"/>
    <property type="project" value="UniProtKB-SubCell"/>
</dbReference>
<keyword evidence="5 7" id="KW-0472">Membrane</keyword>
<dbReference type="EMBL" id="NWUJ01000007">
    <property type="protein sequence ID" value="PFH34252.1"/>
    <property type="molecule type" value="Genomic_DNA"/>
</dbReference>
<feature type="compositionally biased region" description="Basic and acidic residues" evidence="6">
    <location>
        <begin position="347"/>
        <end position="358"/>
    </location>
</feature>
<dbReference type="VEuPathDB" id="ToxoDB:BESB_074040"/>
<feature type="compositionally biased region" description="Low complexity" evidence="6">
    <location>
        <begin position="67"/>
        <end position="137"/>
    </location>
</feature>
<feature type="compositionally biased region" description="Low complexity" evidence="6">
    <location>
        <begin position="519"/>
        <end position="538"/>
    </location>
</feature>
<evidence type="ECO:0000256" key="2">
    <source>
        <dbReference type="ARBA" id="ARBA00022692"/>
    </source>
</evidence>
<comment type="caution">
    <text evidence="8">The sequence shown here is derived from an EMBL/GenBank/DDBJ whole genome shotgun (WGS) entry which is preliminary data.</text>
</comment>
<feature type="region of interest" description="Disordered" evidence="6">
    <location>
        <begin position="1036"/>
        <end position="1082"/>
    </location>
</feature>
<feature type="region of interest" description="Disordered" evidence="6">
    <location>
        <begin position="574"/>
        <end position="618"/>
    </location>
</feature>
<evidence type="ECO:0000256" key="3">
    <source>
        <dbReference type="ARBA" id="ARBA00022824"/>
    </source>
</evidence>
<keyword evidence="4 7" id="KW-1133">Transmembrane helix</keyword>
<dbReference type="GeneID" id="40312330"/>
<dbReference type="OrthoDB" id="332130at2759"/>
<sequence length="1680" mass="174490">MVDASVHRPVSPLRSRRSSAEQRESAASAVPFPPFSRPSPSLPHGFESRASLSVVPPPASGYGGCMAGASSPASVGSASSVSSMSSSSSSVASAFSMRASSSASSRAGVAEAAGGESRSSALSASPAHAHTPAATPAWPRHPHASDTGAAALRSLSPGSPSSVDSRATAGSRRPLDVPAAGPRPFSSSGLLSSPSEESNSSLSPVPSSLTSPTPVEERAPDDEDAASLPPSYDERGDGRPLTLSPSFNCKRDGTPSSGLRLFPGSSYSSASSRRESADATPTVRYRESTAFASSFGPPSPFTRPRRLPRHAAGAASSLHSRRRSSASSAYDVSARPVVRARPAAGAERPERARDADARRFSLVAVGPAEVDSDTLASSSGEESSPSAHETPAEFFDRRPAFHGSEDEYFGAHPSSCAGATFSGASHSRQAAFFVDSGSLSPARAHTATRTLRAAVTYGASRAAPEAACLQHGHRHRHLLYAEDVAAQQTPARARSPRFAVEACLSGESGSVAGRTRTISSPSLLDLPSSPSPRSSLRLPLDDEAAAGPTEGEDHRRGGGWRKFLTSLAAMRARRRRRTTDGSDSLPGGDAATVVPGDEEEDGDSGPHSTFSASPQPPASLASRLADALTAARDACVACMRPGRLPGRTYFYLLLVWLLLLLFLVLCLGTRHHEQKLYRLRPKQVAELQLHTTQRLWSACLRSSSATPNPSSPNASLAPLSGLPVPPACASLFFPAVDSFALGDGVSLPSLHRVCRQVGPVLLASAGKRQLGANAQQNLHEVSLQHRGDPSPEAVTAGALLTYFLQPCEPPAETQGASAARPLAPCPSRSPAADAASCELLRGAQRGGSGAWRALAALSDWCLSLKGPQVDSSFGSAEKPAALSGAPEAAETRASQTEGSPPRSRKPSGREEGESCAASSSAGMCVRDSARLTVSSLSDAWSRAHAPASLPGVSGSSPVFAFPRNVSFFFFHSEGLPSSFLGSARELLVCTEADAPLSHVFALLQRSPAYVSAAAAFSSFSATLFRALPLPALRVSGGGDAPERLRPGLDSDKQTGGPAAVAAPERANRVSPREGACVGPGGGERQGAQGLLCAEEHSDFEHGVVSLLAASPSPQRDCLSNPERCLRTAAAAGTRGESATGDRLEAYASTLRAAFGNLLPHVFLLNYESALAAREAEETRVAGSDPLSPAWFSGDSASHSHKSPGSSPSFYPLTSLLPDSSLLFDFSVFSTPCYPLSRFLHRRLVSWGGLQLHLLLFGGWLHSLFASEPLTLLHVPRALFLALLSAYRGAVLYDAVNWLEKTFWKQTVGLSPPEELAPDAGAGSLAGNGGAKETRRGGSELESLPARGDAATSARTPGAADETAQTRSGVSGDGAHGVAGVARGPGPGTPASSGGQTASGRGATGEGGDERSGGGAWQRRRDFSDHVVLYVMAIVFIAIEVSAARSSHAPPTVAPGAPAPPSGAAEASAPRQFFTHFAFRFSRTLSSLLYAAVFIYYSLIFASCLYMAYYTARFFHTPEEIWLGLAAGCLFLVLPIILILEVLERPSLQRIGIGSGEKKAAERAAAAAAANAAATVSPSLGGRHLSFSVSPQVAASRHTVIAKTSSRPAGAHEGRGEGVTRTVSAIMRTVVDAAFARRRASVKVASSEAALLTRAHAGEGEAVYPTGIIGRQRQAEDTKLD</sequence>
<dbReference type="KEGG" id="bbes:BESB_074040"/>
<protein>
    <recommendedName>
        <fullName evidence="10">Inositol phospholipid synthesis protein Scs3p</fullName>
    </recommendedName>
</protein>
<keyword evidence="2 7" id="KW-0812">Transmembrane</keyword>
<feature type="compositionally biased region" description="Pro residues" evidence="6">
    <location>
        <begin position="31"/>
        <end position="41"/>
    </location>
</feature>
<feature type="compositionally biased region" description="Low complexity" evidence="6">
    <location>
        <begin position="377"/>
        <end position="386"/>
    </location>
</feature>
<evidence type="ECO:0000313" key="8">
    <source>
        <dbReference type="EMBL" id="PFH34252.1"/>
    </source>
</evidence>
<feature type="region of interest" description="Disordered" evidence="6">
    <location>
        <begin position="509"/>
        <end position="558"/>
    </location>
</feature>
<feature type="compositionally biased region" description="Low complexity" evidence="6">
    <location>
        <begin position="186"/>
        <end position="214"/>
    </location>
</feature>
<feature type="transmembrane region" description="Helical" evidence="7">
    <location>
        <begin position="1426"/>
        <end position="1443"/>
    </location>
</feature>
<feature type="transmembrane region" description="Helical" evidence="7">
    <location>
        <begin position="1277"/>
        <end position="1295"/>
    </location>
</feature>
<reference evidence="8 9" key="1">
    <citation type="submission" date="2017-09" db="EMBL/GenBank/DDBJ databases">
        <title>Genome sequencing of Besnoitia besnoiti strain Bb-Ger1.</title>
        <authorList>
            <person name="Schares G."/>
            <person name="Venepally P."/>
            <person name="Lorenzi H.A."/>
        </authorList>
    </citation>
    <scope>NUCLEOTIDE SEQUENCE [LARGE SCALE GENOMIC DNA]</scope>
    <source>
        <strain evidence="8 9">Bb-Ger1</strain>
    </source>
</reference>
<dbReference type="Pfam" id="PF10261">
    <property type="entry name" value="FIT"/>
    <property type="match status" value="1"/>
</dbReference>
<keyword evidence="9" id="KW-1185">Reference proteome</keyword>
<evidence type="ECO:0008006" key="10">
    <source>
        <dbReference type="Google" id="ProtNLM"/>
    </source>
</evidence>
<proteinExistence type="predicted"/>
<dbReference type="GO" id="GO:0010945">
    <property type="term" value="F:coenzyme A diphosphatase activity"/>
    <property type="evidence" value="ECO:0007669"/>
    <property type="project" value="InterPro"/>
</dbReference>
<feature type="region of interest" description="Disordered" evidence="6">
    <location>
        <begin position="872"/>
        <end position="919"/>
    </location>
</feature>
<feature type="region of interest" description="Disordered" evidence="6">
    <location>
        <begin position="1"/>
        <end position="358"/>
    </location>
</feature>
<feature type="compositionally biased region" description="Low complexity" evidence="6">
    <location>
        <begin position="1377"/>
        <end position="1394"/>
    </location>
</feature>
<feature type="transmembrane region" description="Helical" evidence="7">
    <location>
        <begin position="1243"/>
        <end position="1265"/>
    </location>
</feature>
<evidence type="ECO:0000256" key="5">
    <source>
        <dbReference type="ARBA" id="ARBA00023136"/>
    </source>
</evidence>
<organism evidence="8 9">
    <name type="scientific">Besnoitia besnoiti</name>
    <name type="common">Apicomplexan protozoan</name>
    <dbReference type="NCBI Taxonomy" id="94643"/>
    <lineage>
        <taxon>Eukaryota</taxon>
        <taxon>Sar</taxon>
        <taxon>Alveolata</taxon>
        <taxon>Apicomplexa</taxon>
        <taxon>Conoidasida</taxon>
        <taxon>Coccidia</taxon>
        <taxon>Eucoccidiorida</taxon>
        <taxon>Eimeriorina</taxon>
        <taxon>Sarcocystidae</taxon>
        <taxon>Besnoitia</taxon>
    </lineage>
</organism>
<evidence type="ECO:0000313" key="9">
    <source>
        <dbReference type="Proteomes" id="UP000224006"/>
    </source>
</evidence>
<feature type="compositionally biased region" description="Low complexity" evidence="6">
    <location>
        <begin position="325"/>
        <end position="346"/>
    </location>
</feature>
<keyword evidence="3" id="KW-0256">Endoplasmic reticulum</keyword>
<name>A0A2A9MFV6_BESBE</name>
<feature type="compositionally biased region" description="Basic and acidic residues" evidence="6">
    <location>
        <begin position="1040"/>
        <end position="1052"/>
    </location>
</feature>
<feature type="compositionally biased region" description="Low complexity" evidence="6">
    <location>
        <begin position="148"/>
        <end position="167"/>
    </location>
</feature>
<evidence type="ECO:0000256" key="7">
    <source>
        <dbReference type="SAM" id="Phobius"/>
    </source>
</evidence>
<evidence type="ECO:0000256" key="4">
    <source>
        <dbReference type="ARBA" id="ARBA00022989"/>
    </source>
</evidence>
<dbReference type="InterPro" id="IPR019388">
    <property type="entry name" value="FIT"/>
</dbReference>
<dbReference type="GO" id="GO:0019915">
    <property type="term" value="P:lipid storage"/>
    <property type="evidence" value="ECO:0007669"/>
    <property type="project" value="InterPro"/>
</dbReference>
<comment type="subcellular location">
    <subcellularLocation>
        <location evidence="1">Endoplasmic reticulum membrane</location>
        <topology evidence="1">Multi-pass membrane protein</topology>
    </subcellularLocation>
</comment>
<feature type="region of interest" description="Disordered" evidence="6">
    <location>
        <begin position="1313"/>
        <end position="1417"/>
    </location>
</feature>
<evidence type="ECO:0000256" key="6">
    <source>
        <dbReference type="SAM" id="MobiDB-lite"/>
    </source>
</evidence>
<feature type="transmembrane region" description="Helical" evidence="7">
    <location>
        <begin position="1487"/>
        <end position="1508"/>
    </location>
</feature>
<gene>
    <name evidence="8" type="ORF">BESB_074040</name>
</gene>